<protein>
    <submittedName>
        <fullName evidence="1">Uncharacterized protein</fullName>
    </submittedName>
</protein>
<organism evidence="1 2">
    <name type="scientific">Alicyclobacillus hesperidum</name>
    <dbReference type="NCBI Taxonomy" id="89784"/>
    <lineage>
        <taxon>Bacteria</taxon>
        <taxon>Bacillati</taxon>
        <taxon>Bacillota</taxon>
        <taxon>Bacilli</taxon>
        <taxon>Bacillales</taxon>
        <taxon>Alicyclobacillaceae</taxon>
        <taxon>Alicyclobacillus</taxon>
    </lineage>
</organism>
<name>A0A1H2RU91_9BACL</name>
<reference evidence="2" key="1">
    <citation type="submission" date="2016-10" db="EMBL/GenBank/DDBJ databases">
        <authorList>
            <person name="Varghese N."/>
        </authorList>
    </citation>
    <scope>NUCLEOTIDE SEQUENCE [LARGE SCALE GENOMIC DNA]</scope>
    <source>
        <strain evidence="2">DSM 12489</strain>
    </source>
</reference>
<dbReference type="EMBL" id="FNOJ01000003">
    <property type="protein sequence ID" value="SDW23036.1"/>
    <property type="molecule type" value="Genomic_DNA"/>
</dbReference>
<keyword evidence="2" id="KW-1185">Reference proteome</keyword>
<proteinExistence type="predicted"/>
<gene>
    <name evidence="1" type="ORF">SAMN04489725_103149</name>
</gene>
<sequence length="35" mass="4003">MKAAASTLVIMQIPVSTVLLHHADEYDYQYFDLSM</sequence>
<dbReference type="Proteomes" id="UP000182589">
    <property type="component" value="Unassembled WGS sequence"/>
</dbReference>
<accession>A0A1H2RU91</accession>
<evidence type="ECO:0000313" key="1">
    <source>
        <dbReference type="EMBL" id="SDW23036.1"/>
    </source>
</evidence>
<dbReference type="AlphaFoldDB" id="A0A1H2RU91"/>
<evidence type="ECO:0000313" key="2">
    <source>
        <dbReference type="Proteomes" id="UP000182589"/>
    </source>
</evidence>